<evidence type="ECO:0000256" key="1">
    <source>
        <dbReference type="SAM" id="Phobius"/>
    </source>
</evidence>
<name>A0A5K7XX67_9VIRU</name>
<keyword evidence="1" id="KW-1133">Transmembrane helix</keyword>
<organism evidence="2">
    <name type="scientific">Abalone asfa-like virus</name>
    <dbReference type="NCBI Taxonomy" id="2839893"/>
    <lineage>
        <taxon>Viruses</taxon>
        <taxon>Varidnaviria</taxon>
        <taxon>Bamfordvirae</taxon>
        <taxon>Nucleocytoviricota</taxon>
        <taxon>Pokkesviricetes</taxon>
        <taxon>Asfuvirales</taxon>
        <taxon>Asfarviridae</taxon>
    </lineage>
</organism>
<feature type="transmembrane region" description="Helical" evidence="1">
    <location>
        <begin position="51"/>
        <end position="69"/>
    </location>
</feature>
<proteinExistence type="predicted"/>
<dbReference type="EMBL" id="LC506465">
    <property type="protein sequence ID" value="BBO54028.1"/>
    <property type="molecule type" value="Genomic_DNA"/>
</dbReference>
<reference evidence="2" key="1">
    <citation type="journal article" date="2020" name="Sci. Rep.">
        <title>A novel Asfarvirus-like virus identified as a potential cause of mass mortality of abalone.</title>
        <authorList>
            <person name="Matsuyama T."/>
            <person name="Takano T."/>
            <person name="Nishiki I."/>
            <person name="Fujiwara A."/>
            <person name="Kiryu I."/>
            <person name="Inada M."/>
            <person name="Sakai T."/>
            <person name="Terashima S."/>
            <person name="Matsuura Y."/>
            <person name="Isowa K."/>
            <person name="Nakayasu C."/>
        </authorList>
    </citation>
    <scope>NUCLEOTIDE SEQUENCE</scope>
</reference>
<keyword evidence="1" id="KW-0472">Membrane</keyword>
<accession>A0A5K7XX67</accession>
<feature type="transmembrane region" description="Helical" evidence="1">
    <location>
        <begin position="89"/>
        <end position="109"/>
    </location>
</feature>
<sequence>MSNISASQQAGIKTKEKPITRDSYTLVRGTGTQIPHAAEKSSSSSVNWNKIKCGMFLFILFIIITSDLAEQTLLSHVSGALENRRVTPYGSILQAILLVSIFGVVAYLINQDII</sequence>
<evidence type="ECO:0000313" key="2">
    <source>
        <dbReference type="EMBL" id="BBO54028.1"/>
    </source>
</evidence>
<protein>
    <submittedName>
        <fullName evidence="2">Uncharacterized protein</fullName>
    </submittedName>
</protein>
<keyword evidence="1" id="KW-0812">Transmembrane</keyword>